<name>A0ABS8WLK7_DATST</name>
<sequence length="114" mass="12261">MEALSLSSLLNTALMHRTHDQDFRTMVIFYQSIYHFGVPIGYGAGIATCKQMFTPSTLEECECVKDGRLLSRVSTWCAIGSARGTSTLKGDNAASGNVGGPHSARDDSVTALCR</sequence>
<dbReference type="Proteomes" id="UP000823775">
    <property type="component" value="Unassembled WGS sequence"/>
</dbReference>
<feature type="region of interest" description="Disordered" evidence="1">
    <location>
        <begin position="84"/>
        <end position="110"/>
    </location>
</feature>
<reference evidence="2 3" key="1">
    <citation type="journal article" date="2021" name="BMC Genomics">
        <title>Datura genome reveals duplications of psychoactive alkaloid biosynthetic genes and high mutation rate following tissue culture.</title>
        <authorList>
            <person name="Rajewski A."/>
            <person name="Carter-House D."/>
            <person name="Stajich J."/>
            <person name="Litt A."/>
        </authorList>
    </citation>
    <scope>NUCLEOTIDE SEQUENCE [LARGE SCALE GENOMIC DNA]</scope>
    <source>
        <strain evidence="2">AR-01</strain>
    </source>
</reference>
<proteinExistence type="predicted"/>
<accession>A0ABS8WLK7</accession>
<evidence type="ECO:0000313" key="3">
    <source>
        <dbReference type="Proteomes" id="UP000823775"/>
    </source>
</evidence>
<protein>
    <submittedName>
        <fullName evidence="2">Uncharacterized protein</fullName>
    </submittedName>
</protein>
<comment type="caution">
    <text evidence="2">The sequence shown here is derived from an EMBL/GenBank/DDBJ whole genome shotgun (WGS) entry which is preliminary data.</text>
</comment>
<gene>
    <name evidence="2" type="ORF">HAX54_048625</name>
</gene>
<dbReference type="EMBL" id="JACEIK010008056">
    <property type="protein sequence ID" value="MCE3050971.1"/>
    <property type="molecule type" value="Genomic_DNA"/>
</dbReference>
<evidence type="ECO:0000256" key="1">
    <source>
        <dbReference type="SAM" id="MobiDB-lite"/>
    </source>
</evidence>
<keyword evidence="3" id="KW-1185">Reference proteome</keyword>
<evidence type="ECO:0000313" key="2">
    <source>
        <dbReference type="EMBL" id="MCE3050971.1"/>
    </source>
</evidence>
<organism evidence="2 3">
    <name type="scientific">Datura stramonium</name>
    <name type="common">Jimsonweed</name>
    <name type="synonym">Common thornapple</name>
    <dbReference type="NCBI Taxonomy" id="4076"/>
    <lineage>
        <taxon>Eukaryota</taxon>
        <taxon>Viridiplantae</taxon>
        <taxon>Streptophyta</taxon>
        <taxon>Embryophyta</taxon>
        <taxon>Tracheophyta</taxon>
        <taxon>Spermatophyta</taxon>
        <taxon>Magnoliopsida</taxon>
        <taxon>eudicotyledons</taxon>
        <taxon>Gunneridae</taxon>
        <taxon>Pentapetalae</taxon>
        <taxon>asterids</taxon>
        <taxon>lamiids</taxon>
        <taxon>Solanales</taxon>
        <taxon>Solanaceae</taxon>
        <taxon>Solanoideae</taxon>
        <taxon>Datureae</taxon>
        <taxon>Datura</taxon>
    </lineage>
</organism>